<comment type="catalytic activity">
    <reaction evidence="7">
        <text>L-aspartate + L-glutamine + ATP + H2O = L-asparagine + L-glutamate + AMP + diphosphate + H(+)</text>
        <dbReference type="Rhea" id="RHEA:12228"/>
        <dbReference type="ChEBI" id="CHEBI:15377"/>
        <dbReference type="ChEBI" id="CHEBI:15378"/>
        <dbReference type="ChEBI" id="CHEBI:29985"/>
        <dbReference type="ChEBI" id="CHEBI:29991"/>
        <dbReference type="ChEBI" id="CHEBI:30616"/>
        <dbReference type="ChEBI" id="CHEBI:33019"/>
        <dbReference type="ChEBI" id="CHEBI:58048"/>
        <dbReference type="ChEBI" id="CHEBI:58359"/>
        <dbReference type="ChEBI" id="CHEBI:456215"/>
        <dbReference type="EC" id="6.3.5.4"/>
    </reaction>
</comment>
<feature type="binding site" evidence="9">
    <location>
        <position position="104"/>
    </location>
    <ligand>
        <name>L-glutamine</name>
        <dbReference type="ChEBI" id="CHEBI:58359"/>
    </ligand>
</feature>
<dbReference type="PANTHER" id="PTHR43284:SF1">
    <property type="entry name" value="ASPARAGINE SYNTHETASE"/>
    <property type="match status" value="1"/>
</dbReference>
<dbReference type="GO" id="GO:0006529">
    <property type="term" value="P:asparagine biosynthetic process"/>
    <property type="evidence" value="ECO:0007669"/>
    <property type="project" value="UniProtKB-KW"/>
</dbReference>
<dbReference type="GO" id="GO:0004066">
    <property type="term" value="F:asparagine synthase (glutamine-hydrolyzing) activity"/>
    <property type="evidence" value="ECO:0007669"/>
    <property type="project" value="UniProtKB-EC"/>
</dbReference>
<evidence type="ECO:0000256" key="7">
    <source>
        <dbReference type="ARBA" id="ARBA00048741"/>
    </source>
</evidence>
<organism evidence="12 13">
    <name type="scientific">Undibacter mobilis</name>
    <dbReference type="NCBI Taxonomy" id="2292256"/>
    <lineage>
        <taxon>Bacteria</taxon>
        <taxon>Pseudomonadati</taxon>
        <taxon>Pseudomonadota</taxon>
        <taxon>Alphaproteobacteria</taxon>
        <taxon>Hyphomicrobiales</taxon>
        <taxon>Nitrobacteraceae</taxon>
        <taxon>Undibacter</taxon>
    </lineage>
</organism>
<dbReference type="RefSeq" id="WP_115515154.1">
    <property type="nucleotide sequence ID" value="NZ_QRGO01000001.1"/>
</dbReference>
<dbReference type="InterPro" id="IPR006426">
    <property type="entry name" value="Asn_synth_AEB"/>
</dbReference>
<evidence type="ECO:0000259" key="11">
    <source>
        <dbReference type="PROSITE" id="PS51278"/>
    </source>
</evidence>
<dbReference type="SUPFAM" id="SSF52402">
    <property type="entry name" value="Adenine nucleotide alpha hydrolases-like"/>
    <property type="match status" value="1"/>
</dbReference>
<proteinExistence type="inferred from homology"/>
<evidence type="ECO:0000313" key="12">
    <source>
        <dbReference type="EMBL" id="RDV03126.1"/>
    </source>
</evidence>
<dbReference type="EMBL" id="QRGO01000001">
    <property type="protein sequence ID" value="RDV03126.1"/>
    <property type="molecule type" value="Genomic_DNA"/>
</dbReference>
<evidence type="ECO:0000256" key="3">
    <source>
        <dbReference type="ARBA" id="ARBA00012737"/>
    </source>
</evidence>
<dbReference type="GO" id="GO:0005829">
    <property type="term" value="C:cytosol"/>
    <property type="evidence" value="ECO:0007669"/>
    <property type="project" value="TreeGrafter"/>
</dbReference>
<dbReference type="Proteomes" id="UP000263993">
    <property type="component" value="Unassembled WGS sequence"/>
</dbReference>
<comment type="pathway">
    <text evidence="1">Amino-acid biosynthesis; L-asparagine biosynthesis; L-asparagine from L-aspartate (L-Gln route): step 1/1.</text>
</comment>
<dbReference type="EC" id="6.3.5.4" evidence="3"/>
<dbReference type="PROSITE" id="PS51278">
    <property type="entry name" value="GATASE_TYPE_2"/>
    <property type="match status" value="1"/>
</dbReference>
<comment type="similarity">
    <text evidence="2">Belongs to the asparagine synthetase family.</text>
</comment>
<keyword evidence="6 8" id="KW-0315">Glutamine amidotransferase</keyword>
<dbReference type="InterPro" id="IPR001962">
    <property type="entry name" value="Asn_synthase"/>
</dbReference>
<protein>
    <recommendedName>
        <fullName evidence="3">asparagine synthase (glutamine-hydrolyzing)</fullName>
        <ecNumber evidence="3">6.3.5.4</ecNumber>
    </recommendedName>
</protein>
<evidence type="ECO:0000256" key="2">
    <source>
        <dbReference type="ARBA" id="ARBA00005752"/>
    </source>
</evidence>
<evidence type="ECO:0000256" key="8">
    <source>
        <dbReference type="PIRSR" id="PIRSR001589-1"/>
    </source>
</evidence>
<evidence type="ECO:0000256" key="10">
    <source>
        <dbReference type="PIRSR" id="PIRSR001589-3"/>
    </source>
</evidence>
<keyword evidence="12" id="KW-0436">Ligase</keyword>
<feature type="site" description="Important for beta-aspartyl-AMP intermediate formation" evidence="10">
    <location>
        <position position="375"/>
    </location>
</feature>
<accession>A0A371B6B3</accession>
<keyword evidence="8" id="KW-0061">Asparagine biosynthesis</keyword>
<dbReference type="InterPro" id="IPR029055">
    <property type="entry name" value="Ntn_hydrolases_N"/>
</dbReference>
<dbReference type="SUPFAM" id="SSF56235">
    <property type="entry name" value="N-terminal nucleophile aminohydrolases (Ntn hydrolases)"/>
    <property type="match status" value="1"/>
</dbReference>
<keyword evidence="13" id="KW-1185">Reference proteome</keyword>
<evidence type="ECO:0000256" key="6">
    <source>
        <dbReference type="ARBA" id="ARBA00022962"/>
    </source>
</evidence>
<dbReference type="Gene3D" id="3.40.50.620">
    <property type="entry name" value="HUPs"/>
    <property type="match status" value="1"/>
</dbReference>
<feature type="domain" description="Glutamine amidotransferase type-2" evidence="11">
    <location>
        <begin position="2"/>
        <end position="218"/>
    </location>
</feature>
<dbReference type="NCBIfam" id="TIGR01536">
    <property type="entry name" value="asn_synth_AEB"/>
    <property type="match status" value="1"/>
</dbReference>
<dbReference type="InterPro" id="IPR051786">
    <property type="entry name" value="ASN_synthetase/amidase"/>
</dbReference>
<sequence>MCGIAGLLNASARGANSLERLAKAMGDAVAHRGPDDYGVWSDPDTGVAMTQRRLSIVDLSPAGHQPMISANGRYVIVYNGEIYNFLELRAELEARGVAFRGHSDTEVMLEAFAAYGIEATVKRLIGMFAIAVWDKGERTLTLVRDRLGIKPLYWAKFGGLFIYGSELKALRVCPGWEPRVDRRAVASYLRHDYVPAPHTIYEGVQQLEPGTILTLPWGGEPKIARFWNAREIARNGISNTLAGSDAELTDRLEALLTDAVQRRMIADVPLGAFLSGGVDSSTVVALMQKVNASPVKTFSIGFDIPDYNEAQYAASVARHLKTDHTELTVTSQQARDVIPKLADMYDEPFADSSQIPTYLVSALTRQHVTVALSGDGGDELFAGYTRYQLAERMWRGLSLMPLPARRGLAASIRTLSPDRWTRLLAGLPARLRQVAIGDRLHKFAEVLDQPDSQAVYRRLVTHWEPGSVMPNADEYNTVLADPAVTAEFPDLLNRMQFLDLVTYLPNDILTKVDRASMAVALEARVPLIDHRVVEFAWQLPRHAKIRNGTSKWLLREVLYRHVPKELIERPKMGFGIPLGDWLRGPLRDWAENLLDERRLTDTGLLDARRVREVWQEHLSGKRNWQYLIWNVLMLEAWRDRWMTGNAAPVEQ</sequence>
<dbReference type="InterPro" id="IPR017932">
    <property type="entry name" value="GATase_2_dom"/>
</dbReference>
<dbReference type="Gene3D" id="3.60.20.10">
    <property type="entry name" value="Glutamine Phosphoribosylpyrophosphate, subunit 1, domain 1"/>
    <property type="match status" value="1"/>
</dbReference>
<evidence type="ECO:0000256" key="5">
    <source>
        <dbReference type="ARBA" id="ARBA00022840"/>
    </source>
</evidence>
<feature type="active site" description="For GATase activity" evidence="8">
    <location>
        <position position="2"/>
    </location>
</feature>
<evidence type="ECO:0000256" key="4">
    <source>
        <dbReference type="ARBA" id="ARBA00022741"/>
    </source>
</evidence>
<evidence type="ECO:0000256" key="1">
    <source>
        <dbReference type="ARBA" id="ARBA00005187"/>
    </source>
</evidence>
<dbReference type="InterPro" id="IPR033738">
    <property type="entry name" value="AsnB_N"/>
</dbReference>
<dbReference type="OrthoDB" id="9763290at2"/>
<dbReference type="AlphaFoldDB" id="A0A371B6B3"/>
<comment type="caution">
    <text evidence="12">The sequence shown here is derived from an EMBL/GenBank/DDBJ whole genome shotgun (WGS) entry which is preliminary data.</text>
</comment>
<name>A0A371B6B3_9BRAD</name>
<feature type="binding site" evidence="9">
    <location>
        <position position="300"/>
    </location>
    <ligand>
        <name>ATP</name>
        <dbReference type="ChEBI" id="CHEBI:30616"/>
    </ligand>
</feature>
<keyword evidence="8" id="KW-0028">Amino-acid biosynthesis</keyword>
<dbReference type="GO" id="GO:0005524">
    <property type="term" value="F:ATP binding"/>
    <property type="evidence" value="ECO:0007669"/>
    <property type="project" value="UniProtKB-KW"/>
</dbReference>
<dbReference type="InterPro" id="IPR014729">
    <property type="entry name" value="Rossmann-like_a/b/a_fold"/>
</dbReference>
<dbReference type="Pfam" id="PF13537">
    <property type="entry name" value="GATase_7"/>
    <property type="match status" value="1"/>
</dbReference>
<evidence type="ECO:0000256" key="9">
    <source>
        <dbReference type="PIRSR" id="PIRSR001589-2"/>
    </source>
</evidence>
<dbReference type="CDD" id="cd01991">
    <property type="entry name" value="Asn_synthase_B_C"/>
    <property type="match status" value="1"/>
</dbReference>
<keyword evidence="5 9" id="KW-0067">ATP-binding</keyword>
<dbReference type="CDD" id="cd00712">
    <property type="entry name" value="AsnB"/>
    <property type="match status" value="1"/>
</dbReference>
<evidence type="ECO:0000313" key="13">
    <source>
        <dbReference type="Proteomes" id="UP000263993"/>
    </source>
</evidence>
<reference evidence="13" key="1">
    <citation type="submission" date="2018-08" db="EMBL/GenBank/DDBJ databases">
        <authorList>
            <person name="Kim S.-J."/>
            <person name="Jung G.-Y."/>
        </authorList>
    </citation>
    <scope>NUCLEOTIDE SEQUENCE [LARGE SCALE GENOMIC DNA]</scope>
    <source>
        <strain evidence="13">GY_H</strain>
    </source>
</reference>
<dbReference type="PANTHER" id="PTHR43284">
    <property type="entry name" value="ASPARAGINE SYNTHETASE (GLUTAMINE-HYDROLYZING)"/>
    <property type="match status" value="1"/>
</dbReference>
<feature type="binding site" evidence="9">
    <location>
        <begin position="373"/>
        <end position="374"/>
    </location>
    <ligand>
        <name>ATP</name>
        <dbReference type="ChEBI" id="CHEBI:30616"/>
    </ligand>
</feature>
<keyword evidence="4 9" id="KW-0547">Nucleotide-binding</keyword>
<dbReference type="PIRSF" id="PIRSF001589">
    <property type="entry name" value="Asn_synthetase_glu-h"/>
    <property type="match status" value="1"/>
</dbReference>
<dbReference type="Pfam" id="PF00733">
    <property type="entry name" value="Asn_synthase"/>
    <property type="match status" value="1"/>
</dbReference>
<gene>
    <name evidence="12" type="primary">asnB</name>
    <name evidence="12" type="ORF">DXH78_00100</name>
</gene>